<reference evidence="2" key="1">
    <citation type="submission" date="2015-10" db="EMBL/GenBank/DDBJ databases">
        <authorList>
            <person name="Gilbert D.G."/>
        </authorList>
    </citation>
    <scope>NUCLEOTIDE SEQUENCE</scope>
    <source>
        <strain evidence="2">Phyl III-seqv23</strain>
    </source>
</reference>
<dbReference type="EMBL" id="LN899819">
    <property type="protein sequence ID" value="CUV13347.1"/>
    <property type="molecule type" value="Genomic_DNA"/>
</dbReference>
<evidence type="ECO:0000313" key="2">
    <source>
        <dbReference type="EMBL" id="CUV13347.1"/>
    </source>
</evidence>
<evidence type="ECO:0000256" key="1">
    <source>
        <dbReference type="SAM" id="MobiDB-lite"/>
    </source>
</evidence>
<protein>
    <submittedName>
        <fullName evidence="2">Transposase</fullName>
    </submittedName>
</protein>
<feature type="compositionally biased region" description="Basic and acidic residues" evidence="1">
    <location>
        <begin position="44"/>
        <end position="57"/>
    </location>
</feature>
<gene>
    <name evidence="2" type="ORF">RUN39_v1_570050</name>
</gene>
<name>A0A0S4TUQ0_RALSL</name>
<proteinExistence type="predicted"/>
<organism evidence="2">
    <name type="scientific">Ralstonia solanacearum</name>
    <name type="common">Pseudomonas solanacearum</name>
    <dbReference type="NCBI Taxonomy" id="305"/>
    <lineage>
        <taxon>Bacteria</taxon>
        <taxon>Pseudomonadati</taxon>
        <taxon>Pseudomonadota</taxon>
        <taxon>Betaproteobacteria</taxon>
        <taxon>Burkholderiales</taxon>
        <taxon>Burkholderiaceae</taxon>
        <taxon>Ralstonia</taxon>
        <taxon>Ralstonia solanacearum species complex</taxon>
    </lineage>
</organism>
<dbReference type="AlphaFoldDB" id="A0A0S4TUQ0"/>
<feature type="region of interest" description="Disordered" evidence="1">
    <location>
        <begin position="25"/>
        <end position="57"/>
    </location>
</feature>
<sequence>MTSKTKRARHTLEFKLGAVKPDKARRAVEATPGVADQTTCNGVKADRERRLTDTDTT</sequence>
<accession>A0A0S4TUQ0</accession>